<evidence type="ECO:0000256" key="2">
    <source>
        <dbReference type="ARBA" id="ARBA00022801"/>
    </source>
</evidence>
<organism evidence="3 4">
    <name type="scientific">Roseateles albus</name>
    <dbReference type="NCBI Taxonomy" id="2987525"/>
    <lineage>
        <taxon>Bacteria</taxon>
        <taxon>Pseudomonadati</taxon>
        <taxon>Pseudomonadota</taxon>
        <taxon>Betaproteobacteria</taxon>
        <taxon>Burkholderiales</taxon>
        <taxon>Sphaerotilaceae</taxon>
        <taxon>Roseateles</taxon>
    </lineage>
</organism>
<dbReference type="RefSeq" id="WP_273601867.1">
    <property type="nucleotide sequence ID" value="NZ_JAQQXT010000014.1"/>
</dbReference>
<dbReference type="SUPFAM" id="SSF103039">
    <property type="entry name" value="CheC-like"/>
    <property type="match status" value="1"/>
</dbReference>
<evidence type="ECO:0000256" key="1">
    <source>
        <dbReference type="ARBA" id="ARBA00022500"/>
    </source>
</evidence>
<dbReference type="CDD" id="cd17910">
    <property type="entry name" value="CheC_ClassII"/>
    <property type="match status" value="1"/>
</dbReference>
<dbReference type="Gene3D" id="3.40.1550.10">
    <property type="entry name" value="CheC-like"/>
    <property type="match status" value="1"/>
</dbReference>
<dbReference type="Proteomes" id="UP001221189">
    <property type="component" value="Unassembled WGS sequence"/>
</dbReference>
<evidence type="ECO:0000313" key="4">
    <source>
        <dbReference type="Proteomes" id="UP001221189"/>
    </source>
</evidence>
<comment type="caution">
    <text evidence="3">The sequence shown here is derived from an EMBL/GenBank/DDBJ whole genome shotgun (WGS) entry which is preliminary data.</text>
</comment>
<evidence type="ECO:0000313" key="3">
    <source>
        <dbReference type="EMBL" id="MDC8773719.1"/>
    </source>
</evidence>
<name>A0ABT5KJM8_9BURK</name>
<gene>
    <name evidence="3" type="ORF">PRZ03_19275</name>
</gene>
<accession>A0ABT5KJM8</accession>
<dbReference type="InterPro" id="IPR028976">
    <property type="entry name" value="CheC-like_sf"/>
</dbReference>
<dbReference type="PANTHER" id="PTHR43693:SF1">
    <property type="entry name" value="PROTEIN PHOSPHATASE CHEZ"/>
    <property type="match status" value="1"/>
</dbReference>
<dbReference type="EMBL" id="JAQQXT010000014">
    <property type="protein sequence ID" value="MDC8773719.1"/>
    <property type="molecule type" value="Genomic_DNA"/>
</dbReference>
<keyword evidence="1" id="KW-0145">Chemotaxis</keyword>
<proteinExistence type="predicted"/>
<reference evidence="3 4" key="1">
    <citation type="submission" date="2022-10" db="EMBL/GenBank/DDBJ databases">
        <title>Paucibacter sp. hw1 Genome sequencing.</title>
        <authorList>
            <person name="Park S."/>
        </authorList>
    </citation>
    <scope>NUCLEOTIDE SEQUENCE [LARGE SCALE GENOMIC DNA]</scope>
    <source>
        <strain evidence="4">hw1</strain>
    </source>
</reference>
<protein>
    <submittedName>
        <fullName evidence="3">Chemotaxis protein CheC</fullName>
    </submittedName>
</protein>
<dbReference type="InterPro" id="IPR050992">
    <property type="entry name" value="CheZ_family_phosphatases"/>
</dbReference>
<dbReference type="PANTHER" id="PTHR43693">
    <property type="entry name" value="PROTEIN PHOSPHATASE CHEZ"/>
    <property type="match status" value="1"/>
</dbReference>
<keyword evidence="2" id="KW-0378">Hydrolase</keyword>
<sequence>MRTQLGELERDALAEAFNLALGEAASSFADIVNEEVHVSVPEVEILTRQQLVERLAGLPSADSNPALCSISQSFHSADTQLATETLLLFPERGGLEIVRRMLGDTGTPLEHVSELEQDALGEIGNIIINSCMSSLAGIFKTEMIGTLPSVERVLPLDLFGQQSQGDIVLVARIGMRMSSQDVTGFVLFLMDLPSLETVISLIQRFFGLADDAAAPN</sequence>
<keyword evidence="4" id="KW-1185">Reference proteome</keyword>